<dbReference type="RefSeq" id="XP_019861046.1">
    <property type="nucleotide sequence ID" value="XM_020005487.1"/>
</dbReference>
<reference evidence="2" key="2">
    <citation type="submission" date="2024-06" db="UniProtKB">
        <authorList>
            <consortium name="EnsemblMetazoa"/>
        </authorList>
    </citation>
    <scope>IDENTIFICATION</scope>
</reference>
<reference evidence="3" key="1">
    <citation type="journal article" date="2010" name="Nature">
        <title>The Amphimedon queenslandica genome and the evolution of animal complexity.</title>
        <authorList>
            <person name="Srivastava M."/>
            <person name="Simakov O."/>
            <person name="Chapman J."/>
            <person name="Fahey B."/>
            <person name="Gauthier M.E."/>
            <person name="Mitros T."/>
            <person name="Richards G.S."/>
            <person name="Conaco C."/>
            <person name="Dacre M."/>
            <person name="Hellsten U."/>
            <person name="Larroux C."/>
            <person name="Putnam N.H."/>
            <person name="Stanke M."/>
            <person name="Adamska M."/>
            <person name="Darling A."/>
            <person name="Degnan S.M."/>
            <person name="Oakley T.H."/>
            <person name="Plachetzki D.C."/>
            <person name="Zhai Y."/>
            <person name="Adamski M."/>
            <person name="Calcino A."/>
            <person name="Cummins S.F."/>
            <person name="Goodstein D.M."/>
            <person name="Harris C."/>
            <person name="Jackson D.J."/>
            <person name="Leys S.P."/>
            <person name="Shu S."/>
            <person name="Woodcroft B.J."/>
            <person name="Vervoort M."/>
            <person name="Kosik K.S."/>
            <person name="Manning G."/>
            <person name="Degnan B.M."/>
            <person name="Rokhsar D.S."/>
        </authorList>
    </citation>
    <scope>NUCLEOTIDE SEQUENCE [LARGE SCALE GENOMIC DNA]</scope>
</reference>
<dbReference type="CDD" id="cd01670">
    <property type="entry name" value="Death"/>
    <property type="match status" value="1"/>
</dbReference>
<dbReference type="AlphaFoldDB" id="A0AAN0JVW1"/>
<keyword evidence="3" id="KW-1185">Reference proteome</keyword>
<name>A0AAN0JVW1_AMPQE</name>
<sequence>MASLVPTDMLLQISDLAEVLQLLRRYGYSGVSYYNLGLFLGLSPNTMHLIEADHRGDTGRCLSECLSKWLLKADDVQKKGGRPSIYSLVSALRELGENGVAHEIDMESMFNKNEHNFYYFFIKHPACRILACYSAQQSLLTSLPQLVLLLHTAKLIKDMILPTNVQGEALLIEIKEAVCNDYQILKAFAEILCKVTATAEIGSTITKEYRKTYCIGESIQANDANGLKIFLPMNVTSEFKMMRLKFGQTFFKVGSIMMNNPQSLSIDNIKSVLRTYDKTLRPQVAQCQDLREVLELVCDNCQLDDISMLEFFVNEFNIEEAKVVIKEYKKAIEELKEIKLNQCLNETVSYASPLKCEIITIIVDKDANESTLSDVQRMSSALFKNSSQHVRLYVIRDGNSFTITCSFPLILSEQLITAALNNIDVLKENKVKRLTIGYCTVYEVNDTSTVATMELNKLHYISSLSTSSGLSKQLMLLLSVQLINSEEEVTTLNEEIMRMKETAESFEKEVKSFQETQQKKLNVYIAENEKLTTKAIEAKHLLQEKESHLTECEEESMIIKQKAESLKEALDSKNKMLTASITESERFQAENEKLKEINKLLEEWLALFQSEKEKIKQYAEKPIVGKIEEQGREAQLVATQREMEVEIKSLKREIKQKDDKIKEVQAESKKEIDLLQAKITMMNLQQIEKDKEVQGTTII</sequence>
<feature type="coiled-coil region" evidence="1">
    <location>
        <begin position="601"/>
        <end position="667"/>
    </location>
</feature>
<feature type="coiled-coil region" evidence="1">
    <location>
        <begin position="482"/>
        <end position="569"/>
    </location>
</feature>
<dbReference type="KEGG" id="aqu:109589397"/>
<evidence type="ECO:0000256" key="1">
    <source>
        <dbReference type="SAM" id="Coils"/>
    </source>
</evidence>
<organism evidence="2 3">
    <name type="scientific">Amphimedon queenslandica</name>
    <name type="common">Sponge</name>
    <dbReference type="NCBI Taxonomy" id="400682"/>
    <lineage>
        <taxon>Eukaryota</taxon>
        <taxon>Metazoa</taxon>
        <taxon>Porifera</taxon>
        <taxon>Demospongiae</taxon>
        <taxon>Heteroscleromorpha</taxon>
        <taxon>Haplosclerida</taxon>
        <taxon>Niphatidae</taxon>
        <taxon>Amphimedon</taxon>
    </lineage>
</organism>
<dbReference type="InterPro" id="IPR011029">
    <property type="entry name" value="DEATH-like_dom_sf"/>
</dbReference>
<dbReference type="EnsemblMetazoa" id="XM_020005487.1">
    <property type="protein sequence ID" value="XP_019861046.1"/>
    <property type="gene ID" value="LOC109589397"/>
</dbReference>
<keyword evidence="1" id="KW-0175">Coiled coil</keyword>
<evidence type="ECO:0000313" key="3">
    <source>
        <dbReference type="Proteomes" id="UP000007879"/>
    </source>
</evidence>
<dbReference type="GeneID" id="109589397"/>
<evidence type="ECO:0008006" key="4">
    <source>
        <dbReference type="Google" id="ProtNLM"/>
    </source>
</evidence>
<protein>
    <recommendedName>
        <fullName evidence="4">Death domain-containing protein</fullName>
    </recommendedName>
</protein>
<dbReference type="Proteomes" id="UP000007879">
    <property type="component" value="Unassembled WGS sequence"/>
</dbReference>
<dbReference type="Gene3D" id="1.10.533.10">
    <property type="entry name" value="Death Domain, Fas"/>
    <property type="match status" value="1"/>
</dbReference>
<proteinExistence type="predicted"/>
<evidence type="ECO:0000313" key="2">
    <source>
        <dbReference type="EnsemblMetazoa" id="XP_019861046.1"/>
    </source>
</evidence>
<accession>A0AAN0JVW1</accession>
<dbReference type="SUPFAM" id="SSF47986">
    <property type="entry name" value="DEATH domain"/>
    <property type="match status" value="1"/>
</dbReference>